<proteinExistence type="inferred from homology"/>
<gene>
    <name evidence="10" type="ORF">K493DRAFT_312902</name>
</gene>
<dbReference type="InterPro" id="IPR005828">
    <property type="entry name" value="MFS_sugar_transport-like"/>
</dbReference>
<evidence type="ECO:0000256" key="6">
    <source>
        <dbReference type="ARBA" id="ARBA00023136"/>
    </source>
</evidence>
<name>A0A1Y1YQV7_9FUNG</name>
<evidence type="ECO:0000256" key="2">
    <source>
        <dbReference type="ARBA" id="ARBA00010992"/>
    </source>
</evidence>
<dbReference type="Pfam" id="PF00083">
    <property type="entry name" value="Sugar_tr"/>
    <property type="match status" value="2"/>
</dbReference>
<sequence>MADPKLDVDHNVETLWDAEQINYESEKIPLSPYAILLTFFAGIGGLLFGYDTGIISGAMLTMKEEFNLDTVQQEFIVGGLTLGAIFGGLAAGLCSDIFGRKPVIMTSSVIFTGSALIMAFAKTYGVLLAGRFLVGFAVGLASMVIPVYIGEIAPRRIRGTLIVTNVLLITGGQLLANIISYAAHDVQDGWRYTIGCAGIPSMIQFFGMLLLPESPRHLIRKGRIEQAKQALQKIIGKNVNPRIIDFEISSIRSTLSDTARLTEVFKKENIRPLIIAVGLQIFQQLSGINTAMYYSATILKMAGFDSNASATWFSIFIAASNVTMTAVAMYLIDKVGRRRILLYTITGMAAFLTLLGVAFYYLLGIPSYFDSCAEYGAVCAACISDDRCGFYQNMCVDKSKFLGLASENCGSGRPWSSWLALASIIIYVGFYALGLGNIPWVVQSEIFPLSIRGKASGIATAANWIFNLIISMTFLSLTQSISQAGTFWLYGGIACLGWLFVYFLLPETKGKSLEEIRGLFSKKMS</sequence>
<dbReference type="PROSITE" id="PS00216">
    <property type="entry name" value="SUGAR_TRANSPORT_1"/>
    <property type="match status" value="2"/>
</dbReference>
<keyword evidence="11" id="KW-1185">Reference proteome</keyword>
<dbReference type="InterPro" id="IPR003663">
    <property type="entry name" value="Sugar/inositol_transpt"/>
</dbReference>
<dbReference type="STRING" id="1314790.A0A1Y1YQV7"/>
<dbReference type="InterPro" id="IPR036259">
    <property type="entry name" value="MFS_trans_sf"/>
</dbReference>
<feature type="domain" description="Major facilitator superfamily (MFS) profile" evidence="9">
    <location>
        <begin position="37"/>
        <end position="509"/>
    </location>
</feature>
<dbReference type="FunCoup" id="A0A1Y1YQV7">
    <property type="interactions" value="272"/>
</dbReference>
<evidence type="ECO:0000259" key="9">
    <source>
        <dbReference type="PROSITE" id="PS50850"/>
    </source>
</evidence>
<keyword evidence="5 8" id="KW-1133">Transmembrane helix</keyword>
<evidence type="ECO:0000256" key="1">
    <source>
        <dbReference type="ARBA" id="ARBA00004141"/>
    </source>
</evidence>
<comment type="similarity">
    <text evidence="2 7">Belongs to the major facilitator superfamily. Sugar transporter (TC 2.A.1.1) family.</text>
</comment>
<keyword evidence="4 8" id="KW-0812">Transmembrane</keyword>
<feature type="transmembrane region" description="Helical" evidence="8">
    <location>
        <begin position="487"/>
        <end position="505"/>
    </location>
</feature>
<dbReference type="InterPro" id="IPR005829">
    <property type="entry name" value="Sugar_transporter_CS"/>
</dbReference>
<dbReference type="InParanoid" id="A0A1Y1YQV7"/>
<evidence type="ECO:0000256" key="5">
    <source>
        <dbReference type="ARBA" id="ARBA00022989"/>
    </source>
</evidence>
<dbReference type="GO" id="GO:0015798">
    <property type="term" value="P:myo-inositol transport"/>
    <property type="evidence" value="ECO:0007669"/>
    <property type="project" value="UniProtKB-ARBA"/>
</dbReference>
<dbReference type="NCBIfam" id="TIGR00879">
    <property type="entry name" value="SP"/>
    <property type="match status" value="1"/>
</dbReference>
<feature type="transmembrane region" description="Helical" evidence="8">
    <location>
        <begin position="127"/>
        <end position="149"/>
    </location>
</feature>
<feature type="transmembrane region" description="Helical" evidence="8">
    <location>
        <begin position="102"/>
        <end position="121"/>
    </location>
</feature>
<comment type="caution">
    <text evidence="10">The sequence shown here is derived from an EMBL/GenBank/DDBJ whole genome shotgun (WGS) entry which is preliminary data.</text>
</comment>
<feature type="transmembrane region" description="Helical" evidence="8">
    <location>
        <begin position="75"/>
        <end position="95"/>
    </location>
</feature>
<feature type="transmembrane region" description="Helical" evidence="8">
    <location>
        <begin position="312"/>
        <end position="333"/>
    </location>
</feature>
<dbReference type="PRINTS" id="PR00171">
    <property type="entry name" value="SUGRTRNSPORT"/>
</dbReference>
<feature type="transmembrane region" description="Helical" evidence="8">
    <location>
        <begin position="161"/>
        <end position="183"/>
    </location>
</feature>
<evidence type="ECO:0000256" key="8">
    <source>
        <dbReference type="SAM" id="Phobius"/>
    </source>
</evidence>
<dbReference type="InterPro" id="IPR020846">
    <property type="entry name" value="MFS_dom"/>
</dbReference>
<dbReference type="AlphaFoldDB" id="A0A1Y1YQV7"/>
<feature type="transmembrane region" description="Helical" evidence="8">
    <location>
        <begin position="33"/>
        <end position="55"/>
    </location>
</feature>
<dbReference type="PROSITE" id="PS50850">
    <property type="entry name" value="MFS"/>
    <property type="match status" value="1"/>
</dbReference>
<dbReference type="GO" id="GO:0016020">
    <property type="term" value="C:membrane"/>
    <property type="evidence" value="ECO:0007669"/>
    <property type="project" value="UniProtKB-SubCell"/>
</dbReference>
<dbReference type="PANTHER" id="PTHR48020:SF12">
    <property type="entry name" value="PROTON MYO-INOSITOL COTRANSPORTER"/>
    <property type="match status" value="1"/>
</dbReference>
<dbReference type="Gene3D" id="1.20.1250.20">
    <property type="entry name" value="MFS general substrate transporter like domains"/>
    <property type="match status" value="2"/>
</dbReference>
<feature type="transmembrane region" description="Helical" evidence="8">
    <location>
        <begin position="189"/>
        <end position="211"/>
    </location>
</feature>
<dbReference type="OrthoDB" id="6339427at2759"/>
<feature type="transmembrane region" description="Helical" evidence="8">
    <location>
        <begin position="273"/>
        <end position="292"/>
    </location>
</feature>
<feature type="transmembrane region" description="Helical" evidence="8">
    <location>
        <begin position="418"/>
        <end position="440"/>
    </location>
</feature>
<dbReference type="Proteomes" id="UP000193498">
    <property type="component" value="Unassembled WGS sequence"/>
</dbReference>
<keyword evidence="3 7" id="KW-0813">Transport</keyword>
<dbReference type="GO" id="GO:0022857">
    <property type="term" value="F:transmembrane transporter activity"/>
    <property type="evidence" value="ECO:0007669"/>
    <property type="project" value="InterPro"/>
</dbReference>
<dbReference type="InterPro" id="IPR050814">
    <property type="entry name" value="Myo-inositol_Transporter"/>
</dbReference>
<dbReference type="PROSITE" id="PS00217">
    <property type="entry name" value="SUGAR_TRANSPORT_2"/>
    <property type="match status" value="1"/>
</dbReference>
<evidence type="ECO:0000256" key="3">
    <source>
        <dbReference type="ARBA" id="ARBA00022448"/>
    </source>
</evidence>
<evidence type="ECO:0000313" key="10">
    <source>
        <dbReference type="EMBL" id="ORY00194.1"/>
    </source>
</evidence>
<accession>A0A1Y1YQV7</accession>
<evidence type="ECO:0000313" key="11">
    <source>
        <dbReference type="Proteomes" id="UP000193498"/>
    </source>
</evidence>
<feature type="transmembrane region" description="Helical" evidence="8">
    <location>
        <begin position="461"/>
        <end position="481"/>
    </location>
</feature>
<keyword evidence="6 8" id="KW-0472">Membrane</keyword>
<protein>
    <submittedName>
        <fullName evidence="10">General substrate transporter</fullName>
    </submittedName>
</protein>
<organism evidence="10 11">
    <name type="scientific">Basidiobolus meristosporus CBS 931.73</name>
    <dbReference type="NCBI Taxonomy" id="1314790"/>
    <lineage>
        <taxon>Eukaryota</taxon>
        <taxon>Fungi</taxon>
        <taxon>Fungi incertae sedis</taxon>
        <taxon>Zoopagomycota</taxon>
        <taxon>Entomophthoromycotina</taxon>
        <taxon>Basidiobolomycetes</taxon>
        <taxon>Basidiobolales</taxon>
        <taxon>Basidiobolaceae</taxon>
        <taxon>Basidiobolus</taxon>
    </lineage>
</organism>
<comment type="subcellular location">
    <subcellularLocation>
        <location evidence="1">Membrane</location>
        <topology evidence="1">Multi-pass membrane protein</topology>
    </subcellularLocation>
</comment>
<evidence type="ECO:0000256" key="7">
    <source>
        <dbReference type="RuleBase" id="RU003346"/>
    </source>
</evidence>
<dbReference type="SUPFAM" id="SSF103473">
    <property type="entry name" value="MFS general substrate transporter"/>
    <property type="match status" value="1"/>
</dbReference>
<reference evidence="10 11" key="1">
    <citation type="submission" date="2016-07" db="EMBL/GenBank/DDBJ databases">
        <title>Pervasive Adenine N6-methylation of Active Genes in Fungi.</title>
        <authorList>
            <consortium name="DOE Joint Genome Institute"/>
            <person name="Mondo S.J."/>
            <person name="Dannebaum R.O."/>
            <person name="Kuo R.C."/>
            <person name="Labutti K."/>
            <person name="Haridas S."/>
            <person name="Kuo A."/>
            <person name="Salamov A."/>
            <person name="Ahrendt S.R."/>
            <person name="Lipzen A."/>
            <person name="Sullivan W."/>
            <person name="Andreopoulos W.B."/>
            <person name="Clum A."/>
            <person name="Lindquist E."/>
            <person name="Daum C."/>
            <person name="Ramamoorthy G.K."/>
            <person name="Gryganskyi A."/>
            <person name="Culley D."/>
            <person name="Magnuson J.K."/>
            <person name="James T.Y."/>
            <person name="O'Malley M.A."/>
            <person name="Stajich J.E."/>
            <person name="Spatafora J.W."/>
            <person name="Visel A."/>
            <person name="Grigoriev I.V."/>
        </authorList>
    </citation>
    <scope>NUCLEOTIDE SEQUENCE [LARGE SCALE GENOMIC DNA]</scope>
    <source>
        <strain evidence="10 11">CBS 931.73</strain>
    </source>
</reference>
<evidence type="ECO:0000256" key="4">
    <source>
        <dbReference type="ARBA" id="ARBA00022692"/>
    </source>
</evidence>
<dbReference type="EMBL" id="MCFE01000086">
    <property type="protein sequence ID" value="ORY00194.1"/>
    <property type="molecule type" value="Genomic_DNA"/>
</dbReference>
<feature type="transmembrane region" description="Helical" evidence="8">
    <location>
        <begin position="340"/>
        <end position="363"/>
    </location>
</feature>
<dbReference type="PANTHER" id="PTHR48020">
    <property type="entry name" value="PROTON MYO-INOSITOL COTRANSPORTER"/>
    <property type="match status" value="1"/>
</dbReference>
<dbReference type="GO" id="GO:0015791">
    <property type="term" value="P:polyol transmembrane transport"/>
    <property type="evidence" value="ECO:0007669"/>
    <property type="project" value="UniProtKB-ARBA"/>
</dbReference>